<dbReference type="Proteomes" id="UP000325785">
    <property type="component" value="Chromosome"/>
</dbReference>
<dbReference type="InterPro" id="IPR052950">
    <property type="entry name" value="CISD"/>
</dbReference>
<proteinExistence type="predicted"/>
<dbReference type="Pfam" id="PF09360">
    <property type="entry name" value="zf-CDGSH"/>
    <property type="match status" value="2"/>
</dbReference>
<organism evidence="6 8">
    <name type="scientific">Roseovarius indicus</name>
    <dbReference type="NCBI Taxonomy" id="540747"/>
    <lineage>
        <taxon>Bacteria</taxon>
        <taxon>Pseudomonadati</taxon>
        <taxon>Pseudomonadota</taxon>
        <taxon>Alphaproteobacteria</taxon>
        <taxon>Rhodobacterales</taxon>
        <taxon>Roseobacteraceae</taxon>
        <taxon>Roseovarius</taxon>
    </lineage>
</organism>
<feature type="domain" description="Iron-binding zinc finger CDGSH type" evidence="5">
    <location>
        <begin position="167"/>
        <end position="206"/>
    </location>
</feature>
<gene>
    <name evidence="7" type="ORF">RIdsm_05197</name>
    <name evidence="6" type="ORF">XM52_00380</name>
</gene>
<evidence type="ECO:0000256" key="1">
    <source>
        <dbReference type="ARBA" id="ARBA00022714"/>
    </source>
</evidence>
<dbReference type="PANTHER" id="PTHR46491">
    <property type="entry name" value="CDGSH IRON SULFUR DOMAIN PROTEIN HOMOLOG"/>
    <property type="match status" value="1"/>
</dbReference>
<evidence type="ECO:0000313" key="9">
    <source>
        <dbReference type="Proteomes" id="UP000325785"/>
    </source>
</evidence>
<dbReference type="AlphaFoldDB" id="A0A0T5PE33"/>
<dbReference type="Gene3D" id="3.40.5.90">
    <property type="entry name" value="CDGSH iron-sulfur domain, mitoNEET-type"/>
    <property type="match status" value="2"/>
</dbReference>
<dbReference type="InterPro" id="IPR018967">
    <property type="entry name" value="FeS-contain_CDGSH-typ"/>
</dbReference>
<keyword evidence="3" id="KW-0408">Iron</keyword>
<dbReference type="RefSeq" id="WP_057812146.1">
    <property type="nucleotide sequence ID" value="NZ_CP031598.1"/>
</dbReference>
<accession>A0A0T5PE33</accession>
<dbReference type="PATRIC" id="fig|540747.5.peg.75"/>
<dbReference type="Proteomes" id="UP000051401">
    <property type="component" value="Unassembled WGS sequence"/>
</dbReference>
<evidence type="ECO:0000256" key="4">
    <source>
        <dbReference type="ARBA" id="ARBA00023014"/>
    </source>
</evidence>
<dbReference type="Pfam" id="PF06902">
    <property type="entry name" value="Fer4_19"/>
    <property type="match status" value="1"/>
</dbReference>
<dbReference type="InterPro" id="IPR010693">
    <property type="entry name" value="Divergent_4Fe-4S_mono-cluster"/>
</dbReference>
<reference evidence="7 9" key="2">
    <citation type="submission" date="2018-08" db="EMBL/GenBank/DDBJ databases">
        <title>Genetic Globetrotter - A new plasmid hitch-hiking vast phylogenetic and geographic distances.</title>
        <authorList>
            <person name="Vollmers J."/>
            <person name="Petersen J."/>
        </authorList>
    </citation>
    <scope>NUCLEOTIDE SEQUENCE [LARGE SCALE GENOMIC DNA]</scope>
    <source>
        <strain evidence="7 9">DSM 26383</strain>
    </source>
</reference>
<feature type="domain" description="Iron-binding zinc finger CDGSH type" evidence="5">
    <location>
        <begin position="24"/>
        <end position="61"/>
    </location>
</feature>
<evidence type="ECO:0000313" key="6">
    <source>
        <dbReference type="EMBL" id="KRS19345.1"/>
    </source>
</evidence>
<dbReference type="PANTHER" id="PTHR46491:SF3">
    <property type="entry name" value="CDGSH IRON-SULFUR DOMAIN-CONTAINING PROTEIN 3, MITOCHONDRIAL"/>
    <property type="match status" value="1"/>
</dbReference>
<dbReference type="GO" id="GO:0051537">
    <property type="term" value="F:2 iron, 2 sulfur cluster binding"/>
    <property type="evidence" value="ECO:0007669"/>
    <property type="project" value="UniProtKB-KW"/>
</dbReference>
<sequence length="208" mass="22576">MSDKPAIEARENGPFVAKHIRNMKGPDGEDIEVKATMALCRCGHSGNKPFCDGSHEKVGFKSDSGEPSGKDKILTYEGEEVTVTFNPRICAHAAECGRLAGHVFDPEQKPWIQPDKGTRAEVEEVVAACPSGALALKRADGGREHRLTERCDITIEKDGPYWVQDVTSPAGAQAEGMSSKKYVLCRCGMSGNKPYCDGTHHDEGWTAE</sequence>
<evidence type="ECO:0000256" key="3">
    <source>
        <dbReference type="ARBA" id="ARBA00023004"/>
    </source>
</evidence>
<evidence type="ECO:0000256" key="2">
    <source>
        <dbReference type="ARBA" id="ARBA00022723"/>
    </source>
</evidence>
<dbReference type="InterPro" id="IPR042216">
    <property type="entry name" value="MitoNEET_CISD"/>
</dbReference>
<dbReference type="GO" id="GO:0005737">
    <property type="term" value="C:cytoplasm"/>
    <property type="evidence" value="ECO:0007669"/>
    <property type="project" value="UniProtKB-ARBA"/>
</dbReference>
<keyword evidence="4" id="KW-0411">Iron-sulfur</keyword>
<keyword evidence="1" id="KW-0001">2Fe-2S</keyword>
<dbReference type="KEGG" id="rid:RIdsm_05197"/>
<evidence type="ECO:0000313" key="8">
    <source>
        <dbReference type="Proteomes" id="UP000051401"/>
    </source>
</evidence>
<dbReference type="EMBL" id="CP031598">
    <property type="protein sequence ID" value="QEW29353.1"/>
    <property type="molecule type" value="Genomic_DNA"/>
</dbReference>
<dbReference type="STRING" id="540747.SAMN04488031_102304"/>
<reference evidence="6 8" key="1">
    <citation type="submission" date="2015-04" db="EMBL/GenBank/DDBJ databases">
        <title>The draft genome sequence of Roseovarius indicus B108T.</title>
        <authorList>
            <person name="Li G."/>
            <person name="Lai Q."/>
            <person name="Shao Z."/>
            <person name="Yan P."/>
        </authorList>
    </citation>
    <scope>NUCLEOTIDE SEQUENCE [LARGE SCALE GENOMIC DNA]</scope>
    <source>
        <strain evidence="6 8">B108</strain>
    </source>
</reference>
<evidence type="ECO:0000259" key="5">
    <source>
        <dbReference type="SMART" id="SM00704"/>
    </source>
</evidence>
<dbReference type="GO" id="GO:0046872">
    <property type="term" value="F:metal ion binding"/>
    <property type="evidence" value="ECO:0007669"/>
    <property type="project" value="UniProtKB-KW"/>
</dbReference>
<keyword evidence="2" id="KW-0479">Metal-binding</keyword>
<dbReference type="SMART" id="SM00704">
    <property type="entry name" value="ZnF_CDGSH"/>
    <property type="match status" value="2"/>
</dbReference>
<dbReference type="EMBL" id="LAXI01000001">
    <property type="protein sequence ID" value="KRS19345.1"/>
    <property type="molecule type" value="Genomic_DNA"/>
</dbReference>
<keyword evidence="8" id="KW-1185">Reference proteome</keyword>
<protein>
    <recommendedName>
        <fullName evidence="5">Iron-binding zinc finger CDGSH type domain-containing protein</fullName>
    </recommendedName>
</protein>
<evidence type="ECO:0000313" key="7">
    <source>
        <dbReference type="EMBL" id="QEW29353.1"/>
    </source>
</evidence>
<name>A0A0T5PE33_9RHOB</name>